<dbReference type="InterPro" id="IPR011990">
    <property type="entry name" value="TPR-like_helical_dom_sf"/>
</dbReference>
<evidence type="ECO:0000313" key="4">
    <source>
        <dbReference type="Proteomes" id="UP001160148"/>
    </source>
</evidence>
<dbReference type="InterPro" id="IPR056907">
    <property type="entry name" value="UTP6_C"/>
</dbReference>
<evidence type="ECO:0000259" key="2">
    <source>
        <dbReference type="Pfam" id="PF24892"/>
    </source>
</evidence>
<sequence>METASGSEAISSGLIDDEKYFLITHEIMTAEEFTEFTANRKSFNQNILNGKATREELLVQITLESMILNTCEQKVKQVMREAYTEDIITKVESILSNRIHDMYITLFKTFRYDVNLVSKYIQFCLENKKLTKNYKIVLDDIMDSFHSDPDIYITGASHALDDCNDIVSARRYISFGIKYHEDLKKLYVEEFWIEVKHLNQTGDTSLQATLKKYNFIIQHFKDDIELHFDLVDTALDEHIKITQLQSIIIRDMVNKYRRNELMWQKLARIHLNGFIYNYDGDTLHKIQSMRLHISIRNWINTYDKALTENLSNKIKQNIWHLFLDDILDIYSSIDSDDQVTQDFMNKCIDRTYALAYSTNFMKHPRHFLYWAERNNGGDAEVAILRKGLNISNDNFEMWTKLFEYYLHHDRVRSAMKILLESVDILKDKALPLWEIMELYTLSCSEQMIEYFYNQSSFVVNVEVINLRFRPAYLERQVLIHDIGRARTLFNALKCLKPQCHKLYKRMLQYETLNIIPKEIKHINYMRKLYNEACDLFGQVDVELWYDCMKFEYMYGHPSLVRVIFEAGINLLENQSLKAKLTDMKYQLDAQYQVNDVIHVEDDG</sequence>
<dbReference type="GO" id="GO:0000462">
    <property type="term" value="P:maturation of SSU-rRNA from tricistronic rRNA transcript (SSU-rRNA, 5.8S rRNA, LSU-rRNA)"/>
    <property type="evidence" value="ECO:0007669"/>
    <property type="project" value="InterPro"/>
</dbReference>
<protein>
    <recommendedName>
        <fullName evidence="2">U3 small nucleolar RNA-associated protein 6 homolog C-terminal domain-containing protein</fullName>
    </recommendedName>
</protein>
<dbReference type="GO" id="GO:0032040">
    <property type="term" value="C:small-subunit processome"/>
    <property type="evidence" value="ECO:0007669"/>
    <property type="project" value="TreeGrafter"/>
</dbReference>
<keyword evidence="4" id="KW-1185">Reference proteome</keyword>
<dbReference type="PANTHER" id="PTHR23271">
    <property type="entry name" value="HEPATOCELLULAR CARCINOMA-ASSOCIATED ANTIGEN 66"/>
    <property type="match status" value="1"/>
</dbReference>
<feature type="domain" description="U3 small nucleolar RNA-associated protein 6 homolog C-terminal" evidence="2">
    <location>
        <begin position="395"/>
        <end position="552"/>
    </location>
</feature>
<proteinExistence type="inferred from homology"/>
<dbReference type="GO" id="GO:0030515">
    <property type="term" value="F:snoRNA binding"/>
    <property type="evidence" value="ECO:0007669"/>
    <property type="project" value="InterPro"/>
</dbReference>
<evidence type="ECO:0000256" key="1">
    <source>
        <dbReference type="ARBA" id="ARBA00010734"/>
    </source>
</evidence>
<dbReference type="PANTHER" id="PTHR23271:SF1">
    <property type="entry name" value="U3 SMALL NUCLEOLAR RNA-ASSOCIATED PROTEIN 6 HOMOLOG"/>
    <property type="match status" value="1"/>
</dbReference>
<dbReference type="AlphaFoldDB" id="A0AAV0WJS2"/>
<evidence type="ECO:0000313" key="3">
    <source>
        <dbReference type="EMBL" id="CAI6356071.1"/>
    </source>
</evidence>
<dbReference type="Gene3D" id="1.25.40.10">
    <property type="entry name" value="Tetratricopeptide repeat domain"/>
    <property type="match status" value="1"/>
</dbReference>
<gene>
    <name evidence="3" type="ORF">MEUPH1_LOCUS11848</name>
</gene>
<dbReference type="Proteomes" id="UP001160148">
    <property type="component" value="Unassembled WGS sequence"/>
</dbReference>
<dbReference type="GO" id="GO:0034388">
    <property type="term" value="C:Pwp2p-containing subcomplex of 90S preribosome"/>
    <property type="evidence" value="ECO:0007669"/>
    <property type="project" value="TreeGrafter"/>
</dbReference>
<comment type="similarity">
    <text evidence="1">Belongs to the UTP6 family.</text>
</comment>
<dbReference type="Pfam" id="PF24892">
    <property type="entry name" value="UTP6_C"/>
    <property type="match status" value="1"/>
</dbReference>
<dbReference type="InterPro" id="IPR013949">
    <property type="entry name" value="Utp6"/>
</dbReference>
<dbReference type="EMBL" id="CARXXK010000002">
    <property type="protein sequence ID" value="CAI6356071.1"/>
    <property type="molecule type" value="Genomic_DNA"/>
</dbReference>
<reference evidence="3 4" key="1">
    <citation type="submission" date="2023-01" db="EMBL/GenBank/DDBJ databases">
        <authorList>
            <person name="Whitehead M."/>
        </authorList>
    </citation>
    <scope>NUCLEOTIDE SEQUENCE [LARGE SCALE GENOMIC DNA]</scope>
</reference>
<name>A0AAV0WJS2_9HEMI</name>
<dbReference type="SMART" id="SM00386">
    <property type="entry name" value="HAT"/>
    <property type="match status" value="2"/>
</dbReference>
<accession>A0AAV0WJS2</accession>
<dbReference type="InterPro" id="IPR003107">
    <property type="entry name" value="HAT"/>
</dbReference>
<organism evidence="3 4">
    <name type="scientific">Macrosiphum euphorbiae</name>
    <name type="common">potato aphid</name>
    <dbReference type="NCBI Taxonomy" id="13131"/>
    <lineage>
        <taxon>Eukaryota</taxon>
        <taxon>Metazoa</taxon>
        <taxon>Ecdysozoa</taxon>
        <taxon>Arthropoda</taxon>
        <taxon>Hexapoda</taxon>
        <taxon>Insecta</taxon>
        <taxon>Pterygota</taxon>
        <taxon>Neoptera</taxon>
        <taxon>Paraneoptera</taxon>
        <taxon>Hemiptera</taxon>
        <taxon>Sternorrhyncha</taxon>
        <taxon>Aphidomorpha</taxon>
        <taxon>Aphidoidea</taxon>
        <taxon>Aphididae</taxon>
        <taxon>Macrosiphini</taxon>
        <taxon>Macrosiphum</taxon>
    </lineage>
</organism>
<comment type="caution">
    <text evidence="3">The sequence shown here is derived from an EMBL/GenBank/DDBJ whole genome shotgun (WGS) entry which is preliminary data.</text>
</comment>